<reference evidence="4" key="1">
    <citation type="journal article" date="2019" name="Int. J. Syst. Evol. Microbiol.">
        <title>The Global Catalogue of Microorganisms (GCM) 10K type strain sequencing project: providing services to taxonomists for standard genome sequencing and annotation.</title>
        <authorList>
            <consortium name="The Broad Institute Genomics Platform"/>
            <consortium name="The Broad Institute Genome Sequencing Center for Infectious Disease"/>
            <person name="Wu L."/>
            <person name="Ma J."/>
        </authorList>
    </citation>
    <scope>NUCLEOTIDE SEQUENCE [LARGE SCALE GENOMIC DNA]</scope>
    <source>
        <strain evidence="4">JCM 11882</strain>
    </source>
</reference>
<dbReference type="CDD" id="cd00085">
    <property type="entry name" value="HNHc"/>
    <property type="match status" value="1"/>
</dbReference>
<dbReference type="Proteomes" id="UP001595836">
    <property type="component" value="Unassembled WGS sequence"/>
</dbReference>
<feature type="compositionally biased region" description="Basic residues" evidence="1">
    <location>
        <begin position="487"/>
        <end position="498"/>
    </location>
</feature>
<dbReference type="Pfam" id="PF02720">
    <property type="entry name" value="DUF222"/>
    <property type="match status" value="1"/>
</dbReference>
<protein>
    <submittedName>
        <fullName evidence="3">DUF222 domain-containing protein</fullName>
    </submittedName>
</protein>
<dbReference type="Gene3D" id="1.10.30.50">
    <property type="match status" value="1"/>
</dbReference>
<dbReference type="SMART" id="SM00507">
    <property type="entry name" value="HNHc"/>
    <property type="match status" value="1"/>
</dbReference>
<gene>
    <name evidence="3" type="ORF">ACFO7U_13175</name>
</gene>
<evidence type="ECO:0000313" key="4">
    <source>
        <dbReference type="Proteomes" id="UP001595836"/>
    </source>
</evidence>
<sequence>MTTTHPFTNQNSDPLTEALTTKFEQRFEPPPGFTTTTAPATEVLVPDAFSRWDPGQQRGYLAQRAINAAEGGTVVYAYACVRRATEHDEQRDPLDTAATMVGASMALSRRGAFRLVTTAVELIERLPRTAALLTTGWIGVHAAHAIAEETAMVEDTLIPELDRRICEGLAPTRRRTHPPRIGPLRKMLSKHVAACDPVGADARAQQTRRDQNVRMTPISGDHARITATLTAVGALEIADRIEALIRTASADDPRTSGQLRAAGLLALSRRWTCLPEPDGSHPTDPAAQDAVRRVIIHSYDDGDPDFRGLFLTGYGPVSGHTAVELQRTARRRLDALDTLADPDSEAARRYSPSEALSHFCRGRDGTCVFPGCQTPADKTDLDHIIPFDHDDPGRGGHTTSDDLGCLCRTHHRLKTEGLWAYYRNPEGVYVWIHGPNHPDRDPGTRIMSVPNGPLAQFAAPRHPERSCLQQESAEAGRTGDGVAGSRHWPHRRQRRHTERRYLRAQAEQRLRPTVGSAEQPQA</sequence>
<evidence type="ECO:0000259" key="2">
    <source>
        <dbReference type="SMART" id="SM00507"/>
    </source>
</evidence>
<feature type="region of interest" description="Disordered" evidence="1">
    <location>
        <begin position="452"/>
        <end position="522"/>
    </location>
</feature>
<organism evidence="3 4">
    <name type="scientific">Dietzia aurantiaca</name>
    <dbReference type="NCBI Taxonomy" id="983873"/>
    <lineage>
        <taxon>Bacteria</taxon>
        <taxon>Bacillati</taxon>
        <taxon>Actinomycetota</taxon>
        <taxon>Actinomycetes</taxon>
        <taxon>Mycobacteriales</taxon>
        <taxon>Dietziaceae</taxon>
        <taxon>Dietzia</taxon>
    </lineage>
</organism>
<accession>A0ABV9PTF5</accession>
<dbReference type="InterPro" id="IPR003615">
    <property type="entry name" value="HNH_nuc"/>
</dbReference>
<dbReference type="InterPro" id="IPR003870">
    <property type="entry name" value="DUF222"/>
</dbReference>
<name>A0ABV9PTF5_9ACTN</name>
<evidence type="ECO:0000256" key="1">
    <source>
        <dbReference type="SAM" id="MobiDB-lite"/>
    </source>
</evidence>
<feature type="domain" description="HNH nuclease" evidence="2">
    <location>
        <begin position="355"/>
        <end position="412"/>
    </location>
</feature>
<dbReference type="RefSeq" id="WP_344995068.1">
    <property type="nucleotide sequence ID" value="NZ_BAABCD010000049.1"/>
</dbReference>
<dbReference type="EMBL" id="JBHSHP010000052">
    <property type="protein sequence ID" value="MFC4755719.1"/>
    <property type="molecule type" value="Genomic_DNA"/>
</dbReference>
<comment type="caution">
    <text evidence="3">The sequence shown here is derived from an EMBL/GenBank/DDBJ whole genome shotgun (WGS) entry which is preliminary data.</text>
</comment>
<keyword evidence="4" id="KW-1185">Reference proteome</keyword>
<evidence type="ECO:0000313" key="3">
    <source>
        <dbReference type="EMBL" id="MFC4755719.1"/>
    </source>
</evidence>
<proteinExistence type="predicted"/>